<evidence type="ECO:0000313" key="3">
    <source>
        <dbReference type="EMBL" id="GAA0143537.1"/>
    </source>
</evidence>
<dbReference type="Gene3D" id="4.10.60.10">
    <property type="entry name" value="Zinc finger, CCHC-type"/>
    <property type="match status" value="1"/>
</dbReference>
<dbReference type="PANTHER" id="PTHR47592">
    <property type="entry name" value="PBF68 PROTEIN"/>
    <property type="match status" value="1"/>
</dbReference>
<comment type="caution">
    <text evidence="3">The sequence shown here is derived from an EMBL/GenBank/DDBJ whole genome shotgun (WGS) entry which is preliminary data.</text>
</comment>
<reference evidence="3 4" key="1">
    <citation type="submission" date="2024-01" db="EMBL/GenBank/DDBJ databases">
        <title>The complete chloroplast genome sequence of Lithospermum erythrorhizon: insights into the phylogenetic relationship among Boraginaceae species and the maternal lineages of purple gromwells.</title>
        <authorList>
            <person name="Okada T."/>
            <person name="Watanabe K."/>
        </authorList>
    </citation>
    <scope>NUCLEOTIDE SEQUENCE [LARGE SCALE GENOMIC DNA]</scope>
</reference>
<dbReference type="InterPro" id="IPR036875">
    <property type="entry name" value="Znf_CCHC_sf"/>
</dbReference>
<dbReference type="AlphaFoldDB" id="A0AAV3NXG3"/>
<dbReference type="PANTHER" id="PTHR47592:SF31">
    <property type="entry name" value="ZINC FINGER, CCHC-TYPE-RELATED"/>
    <property type="match status" value="1"/>
</dbReference>
<sequence>MLDRLYVKQLTKPIKTEGVKSNDFVQDWIELDRRCLRYIRDHHVENETTAIGYWNKLQGLYERKNAARKVGLVMQLSRLSTSSPDGTINKDVVINAILNENLRRSNGTEKLDLNDTLVFEKRINNFKKKNKVMQLKSKGKDKKDDKCYYCEKLGHWKSDCYSFKRDHANSTVKSKKNDNNVGIIDHPQDLTVFDEVGNVCYASDEDEWVINSGAPFHVTPHKRFFSSCEFEDFGVAKMGNNGVSQIVAVGDVHLKTKQGHTIILK</sequence>
<dbReference type="Pfam" id="PF00098">
    <property type="entry name" value="zf-CCHC"/>
    <property type="match status" value="1"/>
</dbReference>
<evidence type="ECO:0000313" key="4">
    <source>
        <dbReference type="Proteomes" id="UP001454036"/>
    </source>
</evidence>
<dbReference type="Pfam" id="PF22936">
    <property type="entry name" value="Pol_BBD"/>
    <property type="match status" value="1"/>
</dbReference>
<organism evidence="3 4">
    <name type="scientific">Lithospermum erythrorhizon</name>
    <name type="common">Purple gromwell</name>
    <name type="synonym">Lithospermum officinale var. erythrorhizon</name>
    <dbReference type="NCBI Taxonomy" id="34254"/>
    <lineage>
        <taxon>Eukaryota</taxon>
        <taxon>Viridiplantae</taxon>
        <taxon>Streptophyta</taxon>
        <taxon>Embryophyta</taxon>
        <taxon>Tracheophyta</taxon>
        <taxon>Spermatophyta</taxon>
        <taxon>Magnoliopsida</taxon>
        <taxon>eudicotyledons</taxon>
        <taxon>Gunneridae</taxon>
        <taxon>Pentapetalae</taxon>
        <taxon>asterids</taxon>
        <taxon>lamiids</taxon>
        <taxon>Boraginales</taxon>
        <taxon>Boraginaceae</taxon>
        <taxon>Boraginoideae</taxon>
        <taxon>Lithospermeae</taxon>
        <taxon>Lithospermum</taxon>
    </lineage>
</organism>
<evidence type="ECO:0000256" key="1">
    <source>
        <dbReference type="PROSITE-ProRule" id="PRU00047"/>
    </source>
</evidence>
<dbReference type="SUPFAM" id="SSF57756">
    <property type="entry name" value="Retrovirus zinc finger-like domains"/>
    <property type="match status" value="1"/>
</dbReference>
<accession>A0AAV3NXG3</accession>
<keyword evidence="4" id="KW-1185">Reference proteome</keyword>
<name>A0AAV3NXG3_LITER</name>
<keyword evidence="1" id="KW-0479">Metal-binding</keyword>
<protein>
    <recommendedName>
        <fullName evidence="2">CCHC-type domain-containing protein</fullName>
    </recommendedName>
</protein>
<feature type="domain" description="CCHC-type" evidence="2">
    <location>
        <begin position="146"/>
        <end position="160"/>
    </location>
</feature>
<proteinExistence type="predicted"/>
<evidence type="ECO:0000259" key="2">
    <source>
        <dbReference type="PROSITE" id="PS50158"/>
    </source>
</evidence>
<dbReference type="Proteomes" id="UP001454036">
    <property type="component" value="Unassembled WGS sequence"/>
</dbReference>
<gene>
    <name evidence="3" type="ORF">LIER_35758</name>
</gene>
<keyword evidence="1" id="KW-0863">Zinc-finger</keyword>
<dbReference type="EMBL" id="BAABME010015899">
    <property type="protein sequence ID" value="GAA0143537.1"/>
    <property type="molecule type" value="Genomic_DNA"/>
</dbReference>
<dbReference type="PROSITE" id="PS50158">
    <property type="entry name" value="ZF_CCHC"/>
    <property type="match status" value="1"/>
</dbReference>
<keyword evidence="1" id="KW-0862">Zinc</keyword>
<dbReference type="InterPro" id="IPR001878">
    <property type="entry name" value="Znf_CCHC"/>
</dbReference>
<dbReference type="InterPro" id="IPR054722">
    <property type="entry name" value="PolX-like_BBD"/>
</dbReference>
<dbReference type="GO" id="GO:0003676">
    <property type="term" value="F:nucleic acid binding"/>
    <property type="evidence" value="ECO:0007669"/>
    <property type="project" value="InterPro"/>
</dbReference>
<dbReference type="GO" id="GO:0008270">
    <property type="term" value="F:zinc ion binding"/>
    <property type="evidence" value="ECO:0007669"/>
    <property type="project" value="UniProtKB-KW"/>
</dbReference>
<dbReference type="SMART" id="SM00343">
    <property type="entry name" value="ZnF_C2HC"/>
    <property type="match status" value="1"/>
</dbReference>